<dbReference type="SUPFAM" id="SSF52402">
    <property type="entry name" value="Adenine nucleotide alpha hydrolases-like"/>
    <property type="match status" value="1"/>
</dbReference>
<sequence length="434" mass="51079">MKKVYLKENVYEAAQARMRYIFDEFEKVLISFSGGKDSGVVLNMAIDIARERERKIGVLFIDLEAFYEKTISYVEKMISENLDVIEAYWVCLPMESPNSLSFLEPTWIWWQPEKEPIWVRQMPENPWVINLTNQQFPWYRKNMPFEKFILRFAEWYAQGKKTAQLVGIRTDESLNRWRAVAAESNQKNTYKDKAWSVKMAEDVYSFYPIYDWSAEDDWIYYGKYEKPYNTLYDLFYRAGISVHKMRVDEPFGNEAKAGLSLFRVIEPETWARVVNRVSGANFGNIYSGKKIMTAAYDLPKGHTWKSFCKFLLTTLPEETADNYRRKFIKFIQYWRKTGCPVPADAIEEIERSAPGAYENTHQPSNRGKGDKDVIKARRVLDELPGLDSRQDLCTWKRMAMCIIKNDYVCKGLCFTITKDLTLRQKAIIEKYKNI</sequence>
<proteinExistence type="predicted"/>
<dbReference type="EMBL" id="BK015990">
    <property type="protein sequence ID" value="DAF88666.1"/>
    <property type="molecule type" value="Genomic_DNA"/>
</dbReference>
<dbReference type="Gene3D" id="3.40.50.620">
    <property type="entry name" value="HUPs"/>
    <property type="match status" value="1"/>
</dbReference>
<reference evidence="2" key="1">
    <citation type="journal article" date="2021" name="Proc. Natl. Acad. Sci. U.S.A.">
        <title>A Catalog of Tens of Thousands of Viruses from Human Metagenomes Reveals Hidden Associations with Chronic Diseases.</title>
        <authorList>
            <person name="Tisza M.J."/>
            <person name="Buck C.B."/>
        </authorList>
    </citation>
    <scope>NUCLEOTIDE SEQUENCE</scope>
    <source>
        <strain evidence="2">CtCdG12</strain>
    </source>
</reference>
<dbReference type="GO" id="GO:0003824">
    <property type="term" value="F:catalytic activity"/>
    <property type="evidence" value="ECO:0007669"/>
    <property type="project" value="InterPro"/>
</dbReference>
<organism evidence="2">
    <name type="scientific">Myoviridae sp. ctCdG12</name>
    <dbReference type="NCBI Taxonomy" id="2825052"/>
    <lineage>
        <taxon>Viruses</taxon>
        <taxon>Duplodnaviria</taxon>
        <taxon>Heunggongvirae</taxon>
        <taxon>Uroviricota</taxon>
        <taxon>Caudoviricetes</taxon>
    </lineage>
</organism>
<dbReference type="PANTHER" id="PTHR30083">
    <property type="entry name" value="TRANSCRIPTIONAL REGULATOR-RELATED"/>
    <property type="match status" value="1"/>
</dbReference>
<accession>A0A8S5U2J7</accession>
<dbReference type="GO" id="GO:0071453">
    <property type="term" value="P:cellular response to oxygen levels"/>
    <property type="evidence" value="ECO:0007669"/>
    <property type="project" value="TreeGrafter"/>
</dbReference>
<evidence type="ECO:0000313" key="2">
    <source>
        <dbReference type="EMBL" id="DAF88666.1"/>
    </source>
</evidence>
<dbReference type="PANTHER" id="PTHR30083:SF0">
    <property type="entry name" value="3'-PHOSPHOADENOSINE 5'-PHOSPHOSULFATE SULFOTRANSFERASE (PAPS REDUCTASE)_FAD SYNTHETASE"/>
    <property type="match status" value="1"/>
</dbReference>
<dbReference type="InterPro" id="IPR021845">
    <property type="entry name" value="DUF3440"/>
</dbReference>
<dbReference type="CDD" id="cd23947">
    <property type="entry name" value="PAPS_reductase-like_YbdN"/>
    <property type="match status" value="1"/>
</dbReference>
<dbReference type="InterPro" id="IPR014729">
    <property type="entry name" value="Rossmann-like_a/b/a_fold"/>
</dbReference>
<protein>
    <submittedName>
        <fullName evidence="2">Phosphoadenosine-phosphosulfate reductase</fullName>
    </submittedName>
</protein>
<feature type="domain" description="Phosphoadenosine phosphosulphate reductase" evidence="1">
    <location>
        <begin position="28"/>
        <end position="237"/>
    </location>
</feature>
<name>A0A8S5U2J7_9CAUD</name>
<dbReference type="Pfam" id="PF11922">
    <property type="entry name" value="DUF3440"/>
    <property type="match status" value="1"/>
</dbReference>
<dbReference type="InterPro" id="IPR002500">
    <property type="entry name" value="PAPS_reduct_dom"/>
</dbReference>
<dbReference type="Pfam" id="PF01507">
    <property type="entry name" value="PAPS_reduct"/>
    <property type="match status" value="1"/>
</dbReference>
<evidence type="ECO:0000259" key="1">
    <source>
        <dbReference type="Pfam" id="PF01507"/>
    </source>
</evidence>